<comment type="caution">
    <text evidence="2">The sequence shown here is derived from an EMBL/GenBank/DDBJ whole genome shotgun (WGS) entry which is preliminary data.</text>
</comment>
<dbReference type="PANTHER" id="PTHR36368:SF1">
    <property type="entry name" value="ATP-DEPENDENT CASEINOLYTIC PROTEASE_CROTONASE FAMILY PROTEIN"/>
    <property type="match status" value="1"/>
</dbReference>
<dbReference type="PANTHER" id="PTHR36368">
    <property type="entry name" value="ATP-DEPENDENT CASEINOLYTIC PROTEASE/CROTONASE FAMILY PROTEIN"/>
    <property type="match status" value="1"/>
</dbReference>
<dbReference type="EMBL" id="JAUHHV010000001">
    <property type="protein sequence ID" value="KAK1439744.1"/>
    <property type="molecule type" value="Genomic_DNA"/>
</dbReference>
<reference evidence="2" key="1">
    <citation type="journal article" date="2023" name="bioRxiv">
        <title>Improved chromosome-level genome assembly for marigold (Tagetes erecta).</title>
        <authorList>
            <person name="Jiang F."/>
            <person name="Yuan L."/>
            <person name="Wang S."/>
            <person name="Wang H."/>
            <person name="Xu D."/>
            <person name="Wang A."/>
            <person name="Fan W."/>
        </authorList>
    </citation>
    <scope>NUCLEOTIDE SEQUENCE</scope>
    <source>
        <strain evidence="2">WSJ</strain>
        <tissue evidence="2">Leaf</tissue>
    </source>
</reference>
<evidence type="ECO:0000313" key="2">
    <source>
        <dbReference type="EMBL" id="KAK1439744.1"/>
    </source>
</evidence>
<gene>
    <name evidence="2" type="ORF">QVD17_05564</name>
</gene>
<protein>
    <submittedName>
        <fullName evidence="2">Uncharacterized protein</fullName>
    </submittedName>
</protein>
<feature type="region of interest" description="Disordered" evidence="1">
    <location>
        <begin position="200"/>
        <end position="227"/>
    </location>
</feature>
<accession>A0AAD8PB90</accession>
<evidence type="ECO:0000256" key="1">
    <source>
        <dbReference type="SAM" id="MobiDB-lite"/>
    </source>
</evidence>
<dbReference type="AlphaFoldDB" id="A0AAD8PB90"/>
<keyword evidence="3" id="KW-1185">Reference proteome</keyword>
<feature type="compositionally biased region" description="Polar residues" evidence="1">
    <location>
        <begin position="46"/>
        <end position="62"/>
    </location>
</feature>
<dbReference type="Proteomes" id="UP001229421">
    <property type="component" value="Unassembled WGS sequence"/>
</dbReference>
<proteinExistence type="predicted"/>
<feature type="compositionally biased region" description="Polar residues" evidence="1">
    <location>
        <begin position="209"/>
        <end position="224"/>
    </location>
</feature>
<organism evidence="2 3">
    <name type="scientific">Tagetes erecta</name>
    <name type="common">African marigold</name>
    <dbReference type="NCBI Taxonomy" id="13708"/>
    <lineage>
        <taxon>Eukaryota</taxon>
        <taxon>Viridiplantae</taxon>
        <taxon>Streptophyta</taxon>
        <taxon>Embryophyta</taxon>
        <taxon>Tracheophyta</taxon>
        <taxon>Spermatophyta</taxon>
        <taxon>Magnoliopsida</taxon>
        <taxon>eudicotyledons</taxon>
        <taxon>Gunneridae</taxon>
        <taxon>Pentapetalae</taxon>
        <taxon>asterids</taxon>
        <taxon>campanulids</taxon>
        <taxon>Asterales</taxon>
        <taxon>Asteraceae</taxon>
        <taxon>Asteroideae</taxon>
        <taxon>Heliantheae alliance</taxon>
        <taxon>Tageteae</taxon>
        <taxon>Tagetes</taxon>
    </lineage>
</organism>
<sequence>MNHGDTPTNLGESEPPHIKNWFSSYEYESFVLETNDNFGYSDDQESQGFENDCNNGNTSKSIENSRELATNGKNEGILIKCNQSDEGKNQVLESPDSPFLSSEPPGIEKWFSSYVYESPEVDTIDDLILSDHKESVANCHEKTKEFEKYENMCVTPDDLICKQISECDDGILKTKELEKDEDLCITHVDLVCKQISECDNSSVKDNKNPTESLNNSANVKSFENGSRKLEEPGDGFVSIKSKRENVKRSKQVNSVDQKRCAVSSANKMKKKKSDERVTLGDVTNILEEHSSVTGKWKCPRKRKPEIGPPLKQLRLGQWFHHV</sequence>
<feature type="region of interest" description="Disordered" evidence="1">
    <location>
        <begin position="36"/>
        <end position="62"/>
    </location>
</feature>
<name>A0AAD8PB90_TARER</name>
<evidence type="ECO:0000313" key="3">
    <source>
        <dbReference type="Proteomes" id="UP001229421"/>
    </source>
</evidence>